<keyword evidence="5" id="KW-1185">Reference proteome</keyword>
<dbReference type="InterPro" id="IPR000719">
    <property type="entry name" value="Prot_kinase_dom"/>
</dbReference>
<dbReference type="GO" id="GO:0035556">
    <property type="term" value="P:intracellular signal transduction"/>
    <property type="evidence" value="ECO:0007669"/>
    <property type="project" value="TreeGrafter"/>
</dbReference>
<dbReference type="OrthoDB" id="1668230at2759"/>
<dbReference type="EMBL" id="LFMI01000593">
    <property type="protein sequence ID" value="OTA05302.1"/>
    <property type="molecule type" value="Genomic_DNA"/>
</dbReference>
<dbReference type="AlphaFoldDB" id="A0A2H2ZKU7"/>
<dbReference type="PANTHER" id="PTHR24346">
    <property type="entry name" value="MAP/MICROTUBULE AFFINITY-REGULATING KINASE"/>
    <property type="match status" value="1"/>
</dbReference>
<dbReference type="Proteomes" id="UP000219286">
    <property type="component" value="Unassembled WGS sequence"/>
</dbReference>
<comment type="caution">
    <text evidence="4">The sequence shown here is derived from an EMBL/GenBank/DDBJ whole genome shotgun (WGS) entry which is preliminary data.</text>
</comment>
<proteinExistence type="predicted"/>
<dbReference type="Pfam" id="PF00069">
    <property type="entry name" value="Pkinase"/>
    <property type="match status" value="1"/>
</dbReference>
<gene>
    <name evidence="4" type="ORF">A9Z42_0059690</name>
</gene>
<dbReference type="GO" id="GO:0004674">
    <property type="term" value="F:protein serine/threonine kinase activity"/>
    <property type="evidence" value="ECO:0007669"/>
    <property type="project" value="TreeGrafter"/>
</dbReference>
<keyword evidence="2" id="KW-0067">ATP-binding</keyword>
<dbReference type="PANTHER" id="PTHR24346:SF30">
    <property type="entry name" value="MATERNAL EMBRYONIC LEUCINE ZIPPER KINASE"/>
    <property type="match status" value="1"/>
</dbReference>
<protein>
    <recommendedName>
        <fullName evidence="3">Protein kinase domain-containing protein</fullName>
    </recommendedName>
</protein>
<evidence type="ECO:0000313" key="5">
    <source>
        <dbReference type="Proteomes" id="UP000219286"/>
    </source>
</evidence>
<keyword evidence="1" id="KW-0547">Nucleotide-binding</keyword>
<dbReference type="SUPFAM" id="SSF56112">
    <property type="entry name" value="Protein kinase-like (PK-like)"/>
    <property type="match status" value="1"/>
</dbReference>
<dbReference type="Gene3D" id="1.10.510.10">
    <property type="entry name" value="Transferase(Phosphotransferase) domain 1"/>
    <property type="match status" value="2"/>
</dbReference>
<evidence type="ECO:0000259" key="3">
    <source>
        <dbReference type="PROSITE" id="PS50011"/>
    </source>
</evidence>
<evidence type="ECO:0000256" key="2">
    <source>
        <dbReference type="ARBA" id="ARBA00022840"/>
    </source>
</evidence>
<reference evidence="4 5" key="1">
    <citation type="journal article" date="2015" name="Genome Announc.">
        <title>Genome sequence and annotation of Trichoderma parareesei, the ancestor of the cellulase producer Trichoderma reesei.</title>
        <authorList>
            <person name="Yang D."/>
            <person name="Pomraning K."/>
            <person name="Kopchinskiy A."/>
            <person name="Karimi Aghcheh R."/>
            <person name="Atanasova L."/>
            <person name="Chenthamara K."/>
            <person name="Baker S.E."/>
            <person name="Zhang R."/>
            <person name="Shen Q."/>
            <person name="Freitag M."/>
            <person name="Kubicek C.P."/>
            <person name="Druzhinina I.S."/>
        </authorList>
    </citation>
    <scope>NUCLEOTIDE SEQUENCE [LARGE SCALE GENOMIC DNA]</scope>
    <source>
        <strain evidence="4 5">CBS 125925</strain>
    </source>
</reference>
<dbReference type="InterPro" id="IPR011009">
    <property type="entry name" value="Kinase-like_dom_sf"/>
</dbReference>
<organism evidence="4 5">
    <name type="scientific">Trichoderma parareesei</name>
    <name type="common">Filamentous fungus</name>
    <dbReference type="NCBI Taxonomy" id="858221"/>
    <lineage>
        <taxon>Eukaryota</taxon>
        <taxon>Fungi</taxon>
        <taxon>Dikarya</taxon>
        <taxon>Ascomycota</taxon>
        <taxon>Pezizomycotina</taxon>
        <taxon>Sordariomycetes</taxon>
        <taxon>Hypocreomycetidae</taxon>
        <taxon>Hypocreales</taxon>
        <taxon>Hypocreaceae</taxon>
        <taxon>Trichoderma</taxon>
    </lineage>
</organism>
<dbReference type="GO" id="GO:0005737">
    <property type="term" value="C:cytoplasm"/>
    <property type="evidence" value="ECO:0007669"/>
    <property type="project" value="TreeGrafter"/>
</dbReference>
<evidence type="ECO:0000256" key="1">
    <source>
        <dbReference type="ARBA" id="ARBA00022741"/>
    </source>
</evidence>
<accession>A0A2H2ZKU7</accession>
<dbReference type="PROSITE" id="PS50011">
    <property type="entry name" value="PROTEIN_KINASE_DOM"/>
    <property type="match status" value="1"/>
</dbReference>
<evidence type="ECO:0000313" key="4">
    <source>
        <dbReference type="EMBL" id="OTA05302.1"/>
    </source>
</evidence>
<dbReference type="GO" id="GO:0005524">
    <property type="term" value="F:ATP binding"/>
    <property type="evidence" value="ECO:0007669"/>
    <property type="project" value="UniProtKB-KW"/>
</dbReference>
<name>A0A2H2ZKU7_TRIPA</name>
<feature type="domain" description="Protein kinase" evidence="3">
    <location>
        <begin position="274"/>
        <end position="511"/>
    </location>
</feature>
<sequence>MASTRSGNSGAFDLAELSKALIEESRRQPDGRLVVAYPPAISLVLDEDSAVTPLQPVLGGYRSSVITQVPEKPGFRFRLPCQNILRDNPLDGLNCHIIYHPTTNNCTLVHDMQLANGSQIFLTNIDNPPARLSAARFQSCVLSQGFWRASATIGGEDNASEYDLAYIQILQRRFTVQISPGPDMPVRKRRAPEDIEDPEWPVKRRKVKASLQIDIVECRDLSQSATHGVMNNRALALKPRLTSGRGPTSAIDLQDGYMATIPGTVKGGLSSYELRQRHRFTKSQNASISISIHSGIGTDDIAAKAFFHDSLGHDIWNITRMWMRETTILRHMEHGHIVKIIGFDARVFAIYYEFLPPSLARGSWSSFPPDAAEMVLCQISSALAYLAARNIVHNDIRPANIAFSGSHAILFNFGRVAQSGATDVWALGITMLYLLGKMSLPDDDLDEEAHGVHKENGTARHKDKTLRSRVKGVAECKAKLNKDDALESLVFQMLDEDAESRIQAADVESALRRREGKQV</sequence>